<keyword evidence="5" id="KW-1185">Reference proteome</keyword>
<dbReference type="GO" id="GO:0006289">
    <property type="term" value="P:nucleotide-excision repair"/>
    <property type="evidence" value="ECO:0007669"/>
    <property type="project" value="TreeGrafter"/>
</dbReference>
<evidence type="ECO:0000256" key="2">
    <source>
        <dbReference type="ARBA" id="ARBA00009761"/>
    </source>
</evidence>
<proteinExistence type="inferred from homology"/>
<evidence type="ECO:0000313" key="4">
    <source>
        <dbReference type="EMBL" id="RIB07971.1"/>
    </source>
</evidence>
<dbReference type="InterPro" id="IPR013970">
    <property type="entry name" value="Rfa2"/>
</dbReference>
<name>A0A397UEB3_9GLOM</name>
<dbReference type="InterPro" id="IPR012340">
    <property type="entry name" value="NA-bd_OB-fold"/>
</dbReference>
<keyword evidence="3" id="KW-0539">Nucleus</keyword>
<dbReference type="Gene3D" id="2.40.50.140">
    <property type="entry name" value="Nucleic acid-binding proteins"/>
    <property type="match status" value="1"/>
</dbReference>
<dbReference type="GO" id="GO:0000724">
    <property type="term" value="P:double-strand break repair via homologous recombination"/>
    <property type="evidence" value="ECO:0007669"/>
    <property type="project" value="TreeGrafter"/>
</dbReference>
<comment type="similarity">
    <text evidence="2">Belongs to the replication factor A protein 3 family.</text>
</comment>
<reference evidence="4 5" key="1">
    <citation type="submission" date="2018-06" db="EMBL/GenBank/DDBJ databases">
        <title>Comparative genomics reveals the genomic features of Rhizophagus irregularis, R. cerebriforme, R. diaphanum and Gigaspora rosea, and their symbiotic lifestyle signature.</title>
        <authorList>
            <person name="Morin E."/>
            <person name="San Clemente H."/>
            <person name="Chen E.C.H."/>
            <person name="De La Providencia I."/>
            <person name="Hainaut M."/>
            <person name="Kuo A."/>
            <person name="Kohler A."/>
            <person name="Murat C."/>
            <person name="Tang N."/>
            <person name="Roy S."/>
            <person name="Loubradou J."/>
            <person name="Henrissat B."/>
            <person name="Grigoriev I.V."/>
            <person name="Corradi N."/>
            <person name="Roux C."/>
            <person name="Martin F.M."/>
        </authorList>
    </citation>
    <scope>NUCLEOTIDE SEQUENCE [LARGE SCALE GENOMIC DNA]</scope>
    <source>
        <strain evidence="4 5">DAOM 194757</strain>
    </source>
</reference>
<comment type="subcellular location">
    <subcellularLocation>
        <location evidence="1">Nucleus</location>
    </subcellularLocation>
</comment>
<dbReference type="GO" id="GO:0003684">
    <property type="term" value="F:damaged DNA binding"/>
    <property type="evidence" value="ECO:0007669"/>
    <property type="project" value="TreeGrafter"/>
</dbReference>
<dbReference type="GO" id="GO:0003697">
    <property type="term" value="F:single-stranded DNA binding"/>
    <property type="evidence" value="ECO:0007669"/>
    <property type="project" value="TreeGrafter"/>
</dbReference>
<comment type="caution">
    <text evidence="4">The sequence shown here is derived from an EMBL/GenBank/DDBJ whole genome shotgun (WGS) entry which is preliminary data.</text>
</comment>
<sequence length="109" mass="12357">MSSENPRSPRINSALRAKYRGETVRLIGKVLEASSKTAKLEASDKGQVQVVLKPGLDEPLNPESYIEVIGRVNDDLSIKEYNHLAIRDPFDLEAYDLAVQLWQRYPNIF</sequence>
<evidence type="ECO:0000313" key="5">
    <source>
        <dbReference type="Proteomes" id="UP000266673"/>
    </source>
</evidence>
<dbReference type="EMBL" id="QKWP01001573">
    <property type="protein sequence ID" value="RIB07971.1"/>
    <property type="molecule type" value="Genomic_DNA"/>
</dbReference>
<dbReference type="SUPFAM" id="SSF50249">
    <property type="entry name" value="Nucleic acid-binding proteins"/>
    <property type="match status" value="1"/>
</dbReference>
<dbReference type="GO" id="GO:0006298">
    <property type="term" value="P:mismatch repair"/>
    <property type="evidence" value="ECO:0007669"/>
    <property type="project" value="TreeGrafter"/>
</dbReference>
<dbReference type="OrthoDB" id="188186at2759"/>
<dbReference type="Pfam" id="PF08661">
    <property type="entry name" value="Rep_fac-A_3"/>
    <property type="match status" value="1"/>
</dbReference>
<evidence type="ECO:0000256" key="3">
    <source>
        <dbReference type="ARBA" id="ARBA00023242"/>
    </source>
</evidence>
<dbReference type="GO" id="GO:0006260">
    <property type="term" value="P:DNA replication"/>
    <property type="evidence" value="ECO:0007669"/>
    <property type="project" value="InterPro"/>
</dbReference>
<dbReference type="AlphaFoldDB" id="A0A397UEB3"/>
<dbReference type="GO" id="GO:0035861">
    <property type="term" value="C:site of double-strand break"/>
    <property type="evidence" value="ECO:0007669"/>
    <property type="project" value="TreeGrafter"/>
</dbReference>
<protein>
    <submittedName>
        <fullName evidence="4">Replication factor A protein 3</fullName>
    </submittedName>
</protein>
<dbReference type="CDD" id="cd04479">
    <property type="entry name" value="RPA3"/>
    <property type="match status" value="1"/>
</dbReference>
<dbReference type="GO" id="GO:0006284">
    <property type="term" value="P:base-excision repair"/>
    <property type="evidence" value="ECO:0007669"/>
    <property type="project" value="TreeGrafter"/>
</dbReference>
<dbReference type="Proteomes" id="UP000266673">
    <property type="component" value="Unassembled WGS sequence"/>
</dbReference>
<evidence type="ECO:0000256" key="1">
    <source>
        <dbReference type="ARBA" id="ARBA00004123"/>
    </source>
</evidence>
<dbReference type="PANTHER" id="PTHR15114">
    <property type="entry name" value="REPLICATION PROTEIN A3"/>
    <property type="match status" value="1"/>
</dbReference>
<dbReference type="STRING" id="44941.A0A397UEB3"/>
<dbReference type="GO" id="GO:0005662">
    <property type="term" value="C:DNA replication factor A complex"/>
    <property type="evidence" value="ECO:0007669"/>
    <property type="project" value="TreeGrafter"/>
</dbReference>
<gene>
    <name evidence="4" type="ORF">C2G38_384837</name>
</gene>
<organism evidence="4 5">
    <name type="scientific">Gigaspora rosea</name>
    <dbReference type="NCBI Taxonomy" id="44941"/>
    <lineage>
        <taxon>Eukaryota</taxon>
        <taxon>Fungi</taxon>
        <taxon>Fungi incertae sedis</taxon>
        <taxon>Mucoromycota</taxon>
        <taxon>Glomeromycotina</taxon>
        <taxon>Glomeromycetes</taxon>
        <taxon>Diversisporales</taxon>
        <taxon>Gigasporaceae</taxon>
        <taxon>Gigaspora</taxon>
    </lineage>
</organism>
<dbReference type="PANTHER" id="PTHR15114:SF1">
    <property type="entry name" value="REPLICATION PROTEIN A 14 KDA SUBUNIT"/>
    <property type="match status" value="1"/>
</dbReference>
<accession>A0A397UEB3</accession>